<sequence>MTLVYYSRHDVIQTQACFLSCYSSTSYKLAP</sequence>
<evidence type="ECO:0000313" key="2">
    <source>
        <dbReference type="Proteomes" id="UP001164929"/>
    </source>
</evidence>
<name>A0AAD6Q869_9ROSI</name>
<comment type="caution">
    <text evidence="1">The sequence shown here is derived from an EMBL/GenBank/DDBJ whole genome shotgun (WGS) entry which is preliminary data.</text>
</comment>
<keyword evidence="2" id="KW-1185">Reference proteome</keyword>
<reference evidence="1" key="1">
    <citation type="journal article" date="2023" name="Mol. Ecol. Resour.">
        <title>Chromosome-level genome assembly of a triploid poplar Populus alba 'Berolinensis'.</title>
        <authorList>
            <person name="Chen S."/>
            <person name="Yu Y."/>
            <person name="Wang X."/>
            <person name="Wang S."/>
            <person name="Zhang T."/>
            <person name="Zhou Y."/>
            <person name="He R."/>
            <person name="Meng N."/>
            <person name="Wang Y."/>
            <person name="Liu W."/>
            <person name="Liu Z."/>
            <person name="Liu J."/>
            <person name="Guo Q."/>
            <person name="Huang H."/>
            <person name="Sederoff R.R."/>
            <person name="Wang G."/>
            <person name="Qu G."/>
            <person name="Chen S."/>
        </authorList>
    </citation>
    <scope>NUCLEOTIDE SEQUENCE</scope>
    <source>
        <strain evidence="1">SC-2020</strain>
    </source>
</reference>
<gene>
    <name evidence="1" type="ORF">NC653_025600</name>
</gene>
<proteinExistence type="predicted"/>
<organism evidence="1 2">
    <name type="scientific">Populus alba x Populus x berolinensis</name>
    <dbReference type="NCBI Taxonomy" id="444605"/>
    <lineage>
        <taxon>Eukaryota</taxon>
        <taxon>Viridiplantae</taxon>
        <taxon>Streptophyta</taxon>
        <taxon>Embryophyta</taxon>
        <taxon>Tracheophyta</taxon>
        <taxon>Spermatophyta</taxon>
        <taxon>Magnoliopsida</taxon>
        <taxon>eudicotyledons</taxon>
        <taxon>Gunneridae</taxon>
        <taxon>Pentapetalae</taxon>
        <taxon>rosids</taxon>
        <taxon>fabids</taxon>
        <taxon>Malpighiales</taxon>
        <taxon>Salicaceae</taxon>
        <taxon>Saliceae</taxon>
        <taxon>Populus</taxon>
    </lineage>
</organism>
<dbReference type="EMBL" id="JAQIZT010000010">
    <property type="protein sequence ID" value="KAJ6982536.1"/>
    <property type="molecule type" value="Genomic_DNA"/>
</dbReference>
<dbReference type="AlphaFoldDB" id="A0AAD6Q869"/>
<accession>A0AAD6Q869</accession>
<evidence type="ECO:0000313" key="1">
    <source>
        <dbReference type="EMBL" id="KAJ6982536.1"/>
    </source>
</evidence>
<dbReference type="Proteomes" id="UP001164929">
    <property type="component" value="Chromosome 10"/>
</dbReference>
<protein>
    <submittedName>
        <fullName evidence="1">Uncharacterized protein</fullName>
    </submittedName>
</protein>